<organism evidence="1 2">
    <name type="scientific">Chitinophaga filiformis</name>
    <name type="common">Myxococcus filiformis</name>
    <name type="synonym">Flexibacter filiformis</name>
    <dbReference type="NCBI Taxonomy" id="104663"/>
    <lineage>
        <taxon>Bacteria</taxon>
        <taxon>Pseudomonadati</taxon>
        <taxon>Bacteroidota</taxon>
        <taxon>Chitinophagia</taxon>
        <taxon>Chitinophagales</taxon>
        <taxon>Chitinophagaceae</taxon>
        <taxon>Chitinophaga</taxon>
    </lineage>
</organism>
<evidence type="ECO:0000313" key="1">
    <source>
        <dbReference type="EMBL" id="SDF75647.1"/>
    </source>
</evidence>
<sequence>MHIGNYIDMVHRGQQDLAQAFIKVSEHHGHEPDIKSTCILLAGWSRQLMEKIKPFAEKYGEEKNKEPDKLMRDLFEGPRKGSMALLRDLQDLWLLAREAQVASIILEQAAFGLRDKELITVCNDINGFSKRQISWLLTRMKAIATQTLIAAE</sequence>
<dbReference type="Proteomes" id="UP000199045">
    <property type="component" value="Unassembled WGS sequence"/>
</dbReference>
<evidence type="ECO:0000313" key="2">
    <source>
        <dbReference type="Proteomes" id="UP000199045"/>
    </source>
</evidence>
<dbReference type="RefSeq" id="WP_089831584.1">
    <property type="nucleotide sequence ID" value="NZ_FNBN01000002.1"/>
</dbReference>
<name>A0A1G7NNY6_CHIFI</name>
<accession>A0A1G7NNY6</accession>
<dbReference type="AlphaFoldDB" id="A0A1G7NNY6"/>
<dbReference type="EMBL" id="FNBN01000002">
    <property type="protein sequence ID" value="SDF75647.1"/>
    <property type="molecule type" value="Genomic_DNA"/>
</dbReference>
<proteinExistence type="predicted"/>
<gene>
    <name evidence="1" type="ORF">SAMN04488121_102876</name>
</gene>
<dbReference type="STRING" id="104663.SAMN04488121_102876"/>
<protein>
    <submittedName>
        <fullName evidence="1">Uncharacterized protein</fullName>
    </submittedName>
</protein>
<reference evidence="1 2" key="1">
    <citation type="submission" date="2016-10" db="EMBL/GenBank/DDBJ databases">
        <authorList>
            <person name="de Groot N.N."/>
        </authorList>
    </citation>
    <scope>NUCLEOTIDE SEQUENCE [LARGE SCALE GENOMIC DNA]</scope>
    <source>
        <strain evidence="1 2">DSM 527</strain>
    </source>
</reference>
<dbReference type="OrthoDB" id="669978at2"/>